<reference evidence="8" key="1">
    <citation type="submission" date="2023-07" db="EMBL/GenBank/DDBJ databases">
        <title>draft genome sequence of fig (Ficus carica).</title>
        <authorList>
            <person name="Takahashi T."/>
            <person name="Nishimura K."/>
        </authorList>
    </citation>
    <scope>NUCLEOTIDE SEQUENCE</scope>
</reference>
<dbReference type="Gene3D" id="3.80.10.10">
    <property type="entry name" value="Ribonuclease Inhibitor"/>
    <property type="match status" value="1"/>
</dbReference>
<feature type="domain" description="Disease resistance protein winged helix" evidence="6">
    <location>
        <begin position="443"/>
        <end position="514"/>
    </location>
</feature>
<dbReference type="EMBL" id="BTGU01000056">
    <property type="protein sequence ID" value="GMN55287.1"/>
    <property type="molecule type" value="Genomic_DNA"/>
</dbReference>
<comment type="caution">
    <text evidence="8">The sequence shown here is derived from an EMBL/GenBank/DDBJ whole genome shotgun (WGS) entry which is preliminary data.</text>
</comment>
<dbReference type="FunFam" id="3.40.50.300:FF:001091">
    <property type="entry name" value="Probable disease resistance protein At1g61300"/>
    <property type="match status" value="1"/>
</dbReference>
<dbReference type="Proteomes" id="UP001187192">
    <property type="component" value="Unassembled WGS sequence"/>
</dbReference>
<dbReference type="PRINTS" id="PR00364">
    <property type="entry name" value="DISEASERSIST"/>
</dbReference>
<evidence type="ECO:0000259" key="6">
    <source>
        <dbReference type="Pfam" id="PF23559"/>
    </source>
</evidence>
<dbReference type="Pfam" id="PF23598">
    <property type="entry name" value="LRR_14"/>
    <property type="match status" value="1"/>
</dbReference>
<organism evidence="8 9">
    <name type="scientific">Ficus carica</name>
    <name type="common">Common fig</name>
    <dbReference type="NCBI Taxonomy" id="3494"/>
    <lineage>
        <taxon>Eukaryota</taxon>
        <taxon>Viridiplantae</taxon>
        <taxon>Streptophyta</taxon>
        <taxon>Embryophyta</taxon>
        <taxon>Tracheophyta</taxon>
        <taxon>Spermatophyta</taxon>
        <taxon>Magnoliopsida</taxon>
        <taxon>eudicotyledons</taxon>
        <taxon>Gunneridae</taxon>
        <taxon>Pentapetalae</taxon>
        <taxon>rosids</taxon>
        <taxon>fabids</taxon>
        <taxon>Rosales</taxon>
        <taxon>Moraceae</taxon>
        <taxon>Ficeae</taxon>
        <taxon>Ficus</taxon>
    </lineage>
</organism>
<dbReference type="GO" id="GO:0043531">
    <property type="term" value="F:ADP binding"/>
    <property type="evidence" value="ECO:0007669"/>
    <property type="project" value="InterPro"/>
</dbReference>
<dbReference type="PANTHER" id="PTHR23155">
    <property type="entry name" value="DISEASE RESISTANCE PROTEIN RP"/>
    <property type="match status" value="1"/>
</dbReference>
<evidence type="ECO:0000313" key="9">
    <source>
        <dbReference type="Proteomes" id="UP001187192"/>
    </source>
</evidence>
<evidence type="ECO:0000259" key="4">
    <source>
        <dbReference type="Pfam" id="PF00931"/>
    </source>
</evidence>
<dbReference type="InterPro" id="IPR027417">
    <property type="entry name" value="P-loop_NTPase"/>
</dbReference>
<evidence type="ECO:0000313" key="8">
    <source>
        <dbReference type="EMBL" id="GMN55287.1"/>
    </source>
</evidence>
<dbReference type="Gene3D" id="1.20.5.4130">
    <property type="match status" value="1"/>
</dbReference>
<gene>
    <name evidence="8" type="ORF">TIFTF001_024399</name>
</gene>
<evidence type="ECO:0000256" key="3">
    <source>
        <dbReference type="ARBA" id="ARBA00022821"/>
    </source>
</evidence>
<dbReference type="SUPFAM" id="SSF52540">
    <property type="entry name" value="P-loop containing nucleoside triphosphate hydrolases"/>
    <property type="match status" value="1"/>
</dbReference>
<dbReference type="InterPro" id="IPR032675">
    <property type="entry name" value="LRR_dom_sf"/>
</dbReference>
<evidence type="ECO:0000256" key="2">
    <source>
        <dbReference type="ARBA" id="ARBA00022741"/>
    </source>
</evidence>
<dbReference type="Pfam" id="PF00931">
    <property type="entry name" value="NB-ARC"/>
    <property type="match status" value="1"/>
</dbReference>
<dbReference type="Gene3D" id="1.10.8.430">
    <property type="entry name" value="Helical domain of apoptotic protease-activating factors"/>
    <property type="match status" value="1"/>
</dbReference>
<name>A0AA88DGU9_FICCA</name>
<dbReference type="CDD" id="cd14798">
    <property type="entry name" value="RX-CC_like"/>
    <property type="match status" value="1"/>
</dbReference>
<dbReference type="InterPro" id="IPR036388">
    <property type="entry name" value="WH-like_DNA-bd_sf"/>
</dbReference>
<protein>
    <recommendedName>
        <fullName evidence="10">Disease resistance protein RPM1-like</fullName>
    </recommendedName>
</protein>
<dbReference type="InterPro" id="IPR042197">
    <property type="entry name" value="Apaf_helical"/>
</dbReference>
<proteinExistence type="predicted"/>
<keyword evidence="3" id="KW-0611">Plant defense</keyword>
<feature type="domain" description="NB-ARC" evidence="4">
    <location>
        <begin position="176"/>
        <end position="358"/>
    </location>
</feature>
<dbReference type="SUPFAM" id="SSF52058">
    <property type="entry name" value="L domain-like"/>
    <property type="match status" value="1"/>
</dbReference>
<dbReference type="Pfam" id="PF23559">
    <property type="entry name" value="WHD_DRP"/>
    <property type="match status" value="1"/>
</dbReference>
<evidence type="ECO:0000256" key="1">
    <source>
        <dbReference type="ARBA" id="ARBA00022737"/>
    </source>
</evidence>
<dbReference type="InterPro" id="IPR058922">
    <property type="entry name" value="WHD_DRP"/>
</dbReference>
<feature type="domain" description="Disease resistance R13L4/SHOC-2-like LRR" evidence="7">
    <location>
        <begin position="538"/>
        <end position="866"/>
    </location>
</feature>
<dbReference type="AlphaFoldDB" id="A0AA88DGU9"/>
<sequence length="913" mass="103418">MAESAVGFLLEKLSSLLLKEANLLGGIRQDVAFVQAELQSMSGFLRHADAIEDEADGIKVWVKQVSEVAYDAEDILDEYLYRFADLHQPRRGLYGRLYKIANAIKTVKSRRRIASELRGIKSRVSEVSDRHQRYQRNSSVVSERGSSSSIAAQSASYQLQRDEARLLQESQLVGVENPKQELVGWLIKDQVPHNVQVVAVVGVGGLGKTTLVNQVYLDAEVNQCFKHRAWITASQSFDLRGLLVKIIELLLKGIGQQVPNETHSKDVLSLKEDIIAFLCDKQYLIVVDDLWSVESWDCLKNAFPNNNCGSRLMVTTRNVEVASTTTRDLFGGITFPLKSLSYEESWKLFSARTFQGKSCPSHLMEISEHILKRCMGLPLAIVTISGVLATKDTSKINDWEMVRHSLGVEFDNNDKLRNMKKILLLSFNDLSYQLKSCLLFMSMFPEDWSCNKYYVTRLWTAQGFVQEMEGRTPEEVGELYFNELCNRSLLQTVMEGSDENQNLFCIHDLLRDIILQKSKDQNFAMVATEGNPFVRESVRHLLVYKTLEDLQGDRNNFSRLRTLLLSSAKGSISSSSISAFFSKYGGLRLLKVLDYEGLPTETIPECITKLFNLRLGDTLIEELPAEITQLHRLRIINVFHSIDDGSLFEKTIGARVPKEIGKLTSLQHLSSIQASEGGLDLMRSLGNLKQLRVLGVRQLGAEHGPALCSSIEKLSHLRELVMETKEEVEILKVQGIASPPQFLQRLFMYGRLEMLPQWVPNLSCLEVLQLRWSKLQYVPLESLQALPNLQHLIFDKAYEGEELCVKTGGFKKLKNLVFFSLGRLRKVKVEQGAMPFLQYIWLEDCKSMEEVPSGVEFLSHLKEIVFINMGDQLLTRLSSSTQNSDLSRVKHVPNVFISSRDAAGLHEKRLILR</sequence>
<evidence type="ECO:0000259" key="5">
    <source>
        <dbReference type="Pfam" id="PF18052"/>
    </source>
</evidence>
<dbReference type="FunFam" id="1.10.10.10:FF:000322">
    <property type="entry name" value="Probable disease resistance protein At1g63360"/>
    <property type="match status" value="1"/>
</dbReference>
<evidence type="ECO:0000259" key="7">
    <source>
        <dbReference type="Pfam" id="PF23598"/>
    </source>
</evidence>
<dbReference type="InterPro" id="IPR041118">
    <property type="entry name" value="Rx_N"/>
</dbReference>
<dbReference type="Gene3D" id="1.10.10.10">
    <property type="entry name" value="Winged helix-like DNA-binding domain superfamily/Winged helix DNA-binding domain"/>
    <property type="match status" value="1"/>
</dbReference>
<dbReference type="InterPro" id="IPR002182">
    <property type="entry name" value="NB-ARC"/>
</dbReference>
<dbReference type="Pfam" id="PF18052">
    <property type="entry name" value="Rx_N"/>
    <property type="match status" value="1"/>
</dbReference>
<keyword evidence="2" id="KW-0547">Nucleotide-binding</keyword>
<dbReference type="InterPro" id="IPR038005">
    <property type="entry name" value="RX-like_CC"/>
</dbReference>
<keyword evidence="1" id="KW-0677">Repeat</keyword>
<dbReference type="Gene3D" id="3.40.50.300">
    <property type="entry name" value="P-loop containing nucleotide triphosphate hydrolases"/>
    <property type="match status" value="1"/>
</dbReference>
<dbReference type="InterPro" id="IPR044974">
    <property type="entry name" value="Disease_R_plants"/>
</dbReference>
<dbReference type="InterPro" id="IPR055414">
    <property type="entry name" value="LRR_R13L4/SHOC2-like"/>
</dbReference>
<dbReference type="PANTHER" id="PTHR23155:SF1205">
    <property type="entry name" value="DISEASE RESISTANCE PROTEIN RPM1"/>
    <property type="match status" value="1"/>
</dbReference>
<keyword evidence="9" id="KW-1185">Reference proteome</keyword>
<evidence type="ECO:0008006" key="10">
    <source>
        <dbReference type="Google" id="ProtNLM"/>
    </source>
</evidence>
<dbReference type="GO" id="GO:0098542">
    <property type="term" value="P:defense response to other organism"/>
    <property type="evidence" value="ECO:0007669"/>
    <property type="project" value="TreeGrafter"/>
</dbReference>
<feature type="domain" description="Disease resistance N-terminal" evidence="5">
    <location>
        <begin position="5"/>
        <end position="88"/>
    </location>
</feature>
<accession>A0AA88DGU9</accession>